<dbReference type="PANTHER" id="PTHR31065:SF56">
    <property type="entry name" value="OS11G0428700 PROTEIN"/>
    <property type="match status" value="1"/>
</dbReference>
<evidence type="ECO:0000256" key="1">
    <source>
        <dbReference type="SAM" id="MobiDB-lite"/>
    </source>
</evidence>
<dbReference type="OrthoDB" id="1908108at2759"/>
<evidence type="ECO:0000313" key="2">
    <source>
        <dbReference type="EMBL" id="KAE9600576.1"/>
    </source>
</evidence>
<gene>
    <name evidence="2" type="ORF">Lalb_Chr14g0374361</name>
</gene>
<feature type="region of interest" description="Disordered" evidence="1">
    <location>
        <begin position="182"/>
        <end position="241"/>
    </location>
</feature>
<reference evidence="3" key="1">
    <citation type="journal article" date="2020" name="Nat. Commun.">
        <title>Genome sequence of the cluster root forming white lupin.</title>
        <authorList>
            <person name="Hufnagel B."/>
            <person name="Marques A."/>
            <person name="Soriano A."/>
            <person name="Marques L."/>
            <person name="Divol F."/>
            <person name="Doumas P."/>
            <person name="Sallet E."/>
            <person name="Mancinotti D."/>
            <person name="Carrere S."/>
            <person name="Marande W."/>
            <person name="Arribat S."/>
            <person name="Keller J."/>
            <person name="Huneau C."/>
            <person name="Blein T."/>
            <person name="Aime D."/>
            <person name="Laguerre M."/>
            <person name="Taylor J."/>
            <person name="Schubert V."/>
            <person name="Nelson M."/>
            <person name="Geu-Flores F."/>
            <person name="Crespi M."/>
            <person name="Gallardo-Guerrero K."/>
            <person name="Delaux P.-M."/>
            <person name="Salse J."/>
            <person name="Berges H."/>
            <person name="Guyot R."/>
            <person name="Gouzy J."/>
            <person name="Peret B."/>
        </authorList>
    </citation>
    <scope>NUCLEOTIDE SEQUENCE [LARGE SCALE GENOMIC DNA]</scope>
    <source>
        <strain evidence="3">cv. Amiga</strain>
    </source>
</reference>
<organism evidence="2 3">
    <name type="scientific">Lupinus albus</name>
    <name type="common">White lupine</name>
    <name type="synonym">Lupinus termis</name>
    <dbReference type="NCBI Taxonomy" id="3870"/>
    <lineage>
        <taxon>Eukaryota</taxon>
        <taxon>Viridiplantae</taxon>
        <taxon>Streptophyta</taxon>
        <taxon>Embryophyta</taxon>
        <taxon>Tracheophyta</taxon>
        <taxon>Spermatophyta</taxon>
        <taxon>Magnoliopsida</taxon>
        <taxon>eudicotyledons</taxon>
        <taxon>Gunneridae</taxon>
        <taxon>Pentapetalae</taxon>
        <taxon>rosids</taxon>
        <taxon>fabids</taxon>
        <taxon>Fabales</taxon>
        <taxon>Fabaceae</taxon>
        <taxon>Papilionoideae</taxon>
        <taxon>50 kb inversion clade</taxon>
        <taxon>genistoids sensu lato</taxon>
        <taxon>core genistoids</taxon>
        <taxon>Genisteae</taxon>
        <taxon>Lupinus</taxon>
    </lineage>
</organism>
<feature type="compositionally biased region" description="Basic and acidic residues" evidence="1">
    <location>
        <begin position="193"/>
        <end position="209"/>
    </location>
</feature>
<dbReference type="InterPro" id="IPR006734">
    <property type="entry name" value="PLATZ"/>
</dbReference>
<accession>A0A6A4PGI1</accession>
<dbReference type="EMBL" id="WOCE01000014">
    <property type="protein sequence ID" value="KAE9600576.1"/>
    <property type="molecule type" value="Genomic_DNA"/>
</dbReference>
<dbReference type="PANTHER" id="PTHR31065">
    <property type="entry name" value="PLATZ TRANSCRIPTION FACTOR FAMILY PROTEIN"/>
    <property type="match status" value="1"/>
</dbReference>
<evidence type="ECO:0000313" key="3">
    <source>
        <dbReference type="Proteomes" id="UP000447434"/>
    </source>
</evidence>
<protein>
    <submittedName>
        <fullName evidence="2">Putative transcription repressor PLATZ family</fullName>
    </submittedName>
</protein>
<dbReference type="Proteomes" id="UP000447434">
    <property type="component" value="Chromosome 14"/>
</dbReference>
<name>A0A6A4PGI1_LUPAL</name>
<sequence>MFNSLSCFNLFCLEYLKGPAWLENLLSTTFFLGCEIHNKHRNECNKYCLDCTDDAFCSHCIPTNHKGHHVIQIRRSSYQECVRVGDIEKALEIDGVQTFVINGAKVIFLNKRGRCISQTKNTGGGNLRNNFCKNTAECMTCGRTLLEPFCFCSIECKFEWIRNDDSGRFVLGVKKDEEEAKTIPKEMATLSSEEEKDKELKEETNKEESETVIAPPPIQPPRPVSYNSRKRKGIPRRAPFF</sequence>
<dbReference type="Pfam" id="PF04640">
    <property type="entry name" value="PLATZ"/>
    <property type="match status" value="1"/>
</dbReference>
<feature type="compositionally biased region" description="Pro residues" evidence="1">
    <location>
        <begin position="214"/>
        <end position="223"/>
    </location>
</feature>
<comment type="caution">
    <text evidence="2">The sequence shown here is derived from an EMBL/GenBank/DDBJ whole genome shotgun (WGS) entry which is preliminary data.</text>
</comment>
<keyword evidence="3" id="KW-1185">Reference proteome</keyword>
<proteinExistence type="predicted"/>
<dbReference type="AlphaFoldDB" id="A0A6A4PGI1"/>